<name>A0A553R9A5_9TELE</name>
<feature type="transmembrane region" description="Helical" evidence="18">
    <location>
        <begin position="1082"/>
        <end position="1101"/>
    </location>
</feature>
<feature type="transmembrane region" description="Helical" evidence="18">
    <location>
        <begin position="1113"/>
        <end position="1134"/>
    </location>
</feature>
<dbReference type="PROSITE" id="PS00154">
    <property type="entry name" value="ATPASE_E1_E2"/>
    <property type="match status" value="1"/>
</dbReference>
<keyword evidence="12 18" id="KW-0472">Membrane</keyword>
<proteinExistence type="inferred from homology"/>
<dbReference type="InterPro" id="IPR008250">
    <property type="entry name" value="ATPase_P-typ_transduc_dom_A_sf"/>
</dbReference>
<feature type="transmembrane region" description="Helical" evidence="18">
    <location>
        <begin position="1162"/>
        <end position="1186"/>
    </location>
</feature>
<feature type="binding site" evidence="16">
    <location>
        <position position="895"/>
    </location>
    <ligand>
        <name>ATP</name>
        <dbReference type="ChEBI" id="CHEBI:30616"/>
    </ligand>
</feature>
<feature type="region of interest" description="Disordered" evidence="19">
    <location>
        <begin position="666"/>
        <end position="686"/>
    </location>
</feature>
<evidence type="ECO:0000256" key="3">
    <source>
        <dbReference type="ARBA" id="ARBA00008109"/>
    </source>
</evidence>
<reference evidence="22 23" key="1">
    <citation type="journal article" date="2019" name="Sci. Data">
        <title>Hybrid genome assembly and annotation of Danionella translucida.</title>
        <authorList>
            <person name="Kadobianskyi M."/>
            <person name="Schulze L."/>
            <person name="Schuelke M."/>
            <person name="Judkewitz B."/>
        </authorList>
    </citation>
    <scope>NUCLEOTIDE SEQUENCE [LARGE SCALE GENOMIC DNA]</scope>
    <source>
        <strain evidence="22 23">Bolton</strain>
    </source>
</reference>
<dbReference type="GO" id="GO:0045332">
    <property type="term" value="P:phospholipid translocation"/>
    <property type="evidence" value="ECO:0007669"/>
    <property type="project" value="TreeGrafter"/>
</dbReference>
<dbReference type="STRING" id="623744.A0A553R9A5"/>
<dbReference type="GO" id="GO:0016887">
    <property type="term" value="F:ATP hydrolysis activity"/>
    <property type="evidence" value="ECO:0007669"/>
    <property type="project" value="InterPro"/>
</dbReference>
<dbReference type="OrthoDB" id="377733at2759"/>
<feature type="binding site" evidence="17">
    <location>
        <position position="466"/>
    </location>
    <ligand>
        <name>Mg(2+)</name>
        <dbReference type="ChEBI" id="CHEBI:18420"/>
    </ligand>
</feature>
<evidence type="ECO:0000256" key="10">
    <source>
        <dbReference type="ARBA" id="ARBA00022967"/>
    </source>
</evidence>
<feature type="binding site" evidence="16">
    <location>
        <position position="769"/>
    </location>
    <ligand>
        <name>ATP</name>
        <dbReference type="ChEBI" id="CHEBI:30616"/>
    </ligand>
</feature>
<feature type="binding site" evidence="16">
    <location>
        <position position="813"/>
    </location>
    <ligand>
        <name>ATP</name>
        <dbReference type="ChEBI" id="CHEBI:30616"/>
    </ligand>
</feature>
<keyword evidence="4 18" id="KW-0812">Transmembrane</keyword>
<evidence type="ECO:0000259" key="20">
    <source>
        <dbReference type="Pfam" id="PF16209"/>
    </source>
</evidence>
<keyword evidence="11 18" id="KW-1133">Transmembrane helix</keyword>
<evidence type="ECO:0000313" key="23">
    <source>
        <dbReference type="Proteomes" id="UP000316079"/>
    </source>
</evidence>
<feature type="binding site" evidence="16">
    <location>
        <position position="1028"/>
    </location>
    <ligand>
        <name>ATP</name>
        <dbReference type="ChEBI" id="CHEBI:30616"/>
    </ligand>
</feature>
<dbReference type="SFLD" id="SFLDG00002">
    <property type="entry name" value="C1.7:_P-type_atpase_like"/>
    <property type="match status" value="1"/>
</dbReference>
<dbReference type="Gene3D" id="2.70.150.10">
    <property type="entry name" value="Calcium-transporting ATPase, cytoplasmic transduction domain A"/>
    <property type="match status" value="1"/>
</dbReference>
<dbReference type="InterPro" id="IPR001757">
    <property type="entry name" value="P_typ_ATPase"/>
</dbReference>
<evidence type="ECO:0000256" key="16">
    <source>
        <dbReference type="PIRSR" id="PIRSR606539-2"/>
    </source>
</evidence>
<evidence type="ECO:0000256" key="17">
    <source>
        <dbReference type="PIRSR" id="PIRSR606539-3"/>
    </source>
</evidence>
<feature type="transmembrane region" description="Helical" evidence="18">
    <location>
        <begin position="175"/>
        <end position="193"/>
    </location>
</feature>
<feature type="binding site" evidence="17">
    <location>
        <position position="1024"/>
    </location>
    <ligand>
        <name>Mg(2+)</name>
        <dbReference type="ChEBI" id="CHEBI:18420"/>
    </ligand>
</feature>
<feature type="binding site" evidence="16">
    <location>
        <position position="465"/>
    </location>
    <ligand>
        <name>ATP</name>
        <dbReference type="ChEBI" id="CHEBI:30616"/>
    </ligand>
</feature>
<dbReference type="Pfam" id="PF16212">
    <property type="entry name" value="PhoLip_ATPase_C"/>
    <property type="match status" value="1"/>
</dbReference>
<feature type="transmembrane region" description="Helical" evidence="18">
    <location>
        <begin position="1266"/>
        <end position="1285"/>
    </location>
</feature>
<dbReference type="Pfam" id="PF16209">
    <property type="entry name" value="PhoLip_ATPase_N"/>
    <property type="match status" value="1"/>
</dbReference>
<dbReference type="GO" id="GO:0005789">
    <property type="term" value="C:endoplasmic reticulum membrane"/>
    <property type="evidence" value="ECO:0007669"/>
    <property type="project" value="UniProtKB-SubCell"/>
</dbReference>
<evidence type="ECO:0000256" key="6">
    <source>
        <dbReference type="ARBA" id="ARBA00022741"/>
    </source>
</evidence>
<dbReference type="InterPro" id="IPR044492">
    <property type="entry name" value="P_typ_ATPase_HD_dom"/>
</dbReference>
<comment type="catalytic activity">
    <reaction evidence="13 18">
        <text>ATP + H2O + phospholipidSide 1 = ADP + phosphate + phospholipidSide 2.</text>
        <dbReference type="EC" id="7.6.2.1"/>
    </reaction>
</comment>
<dbReference type="PANTHER" id="PTHR24092">
    <property type="entry name" value="PROBABLE PHOSPHOLIPID-TRANSPORTING ATPASE"/>
    <property type="match status" value="1"/>
</dbReference>
<organism evidence="22 23">
    <name type="scientific">Danionella cerebrum</name>
    <dbReference type="NCBI Taxonomy" id="2873325"/>
    <lineage>
        <taxon>Eukaryota</taxon>
        <taxon>Metazoa</taxon>
        <taxon>Chordata</taxon>
        <taxon>Craniata</taxon>
        <taxon>Vertebrata</taxon>
        <taxon>Euteleostomi</taxon>
        <taxon>Actinopterygii</taxon>
        <taxon>Neopterygii</taxon>
        <taxon>Teleostei</taxon>
        <taxon>Ostariophysi</taxon>
        <taxon>Cypriniformes</taxon>
        <taxon>Danionidae</taxon>
        <taxon>Danioninae</taxon>
        <taxon>Danionella</taxon>
    </lineage>
</organism>
<feature type="binding site" evidence="17">
    <location>
        <position position="464"/>
    </location>
    <ligand>
        <name>Mg(2+)</name>
        <dbReference type="ChEBI" id="CHEBI:18420"/>
    </ligand>
</feature>
<feature type="transmembrane region" description="Helical" evidence="18">
    <location>
        <begin position="1192"/>
        <end position="1214"/>
    </location>
</feature>
<evidence type="ECO:0000256" key="4">
    <source>
        <dbReference type="ARBA" id="ARBA00022692"/>
    </source>
</evidence>
<evidence type="ECO:0000256" key="18">
    <source>
        <dbReference type="RuleBase" id="RU362033"/>
    </source>
</evidence>
<evidence type="ECO:0000259" key="21">
    <source>
        <dbReference type="Pfam" id="PF16212"/>
    </source>
</evidence>
<evidence type="ECO:0000256" key="19">
    <source>
        <dbReference type="SAM" id="MobiDB-lite"/>
    </source>
</evidence>
<evidence type="ECO:0000256" key="2">
    <source>
        <dbReference type="ARBA" id="ARBA00004477"/>
    </source>
</evidence>
<dbReference type="Gene3D" id="3.40.1110.10">
    <property type="entry name" value="Calcium-transporting ATPase, cytoplasmic domain N"/>
    <property type="match status" value="2"/>
</dbReference>
<feature type="transmembrane region" description="Helical" evidence="18">
    <location>
        <begin position="348"/>
        <end position="370"/>
    </location>
</feature>
<accession>A0A553R9A5</accession>
<dbReference type="InterPro" id="IPR036412">
    <property type="entry name" value="HAD-like_sf"/>
</dbReference>
<dbReference type="GO" id="GO:0140327">
    <property type="term" value="F:flippase activity"/>
    <property type="evidence" value="ECO:0007669"/>
    <property type="project" value="UniProtKB-ARBA"/>
</dbReference>
<feature type="binding site" evidence="16">
    <location>
        <position position="894"/>
    </location>
    <ligand>
        <name>ATP</name>
        <dbReference type="ChEBI" id="CHEBI:30616"/>
    </ligand>
</feature>
<keyword evidence="6 16" id="KW-0547">Nucleotide-binding</keyword>
<dbReference type="Proteomes" id="UP000316079">
    <property type="component" value="Unassembled WGS sequence"/>
</dbReference>
<dbReference type="GO" id="GO:0000287">
    <property type="term" value="F:magnesium ion binding"/>
    <property type="evidence" value="ECO:0007669"/>
    <property type="project" value="UniProtKB-UniRule"/>
</dbReference>
<comment type="caution">
    <text evidence="22">The sequence shown here is derived from an EMBL/GenBank/DDBJ whole genome shotgun (WGS) entry which is preliminary data.</text>
</comment>
<evidence type="ECO:0000256" key="5">
    <source>
        <dbReference type="ARBA" id="ARBA00022723"/>
    </source>
</evidence>
<dbReference type="SUPFAM" id="SSF81653">
    <property type="entry name" value="Calcium ATPase, transduction domain A"/>
    <property type="match status" value="1"/>
</dbReference>
<evidence type="ECO:0000313" key="22">
    <source>
        <dbReference type="EMBL" id="TRY98765.1"/>
    </source>
</evidence>
<feature type="binding site" evidence="16">
    <location>
        <position position="1027"/>
    </location>
    <ligand>
        <name>ATP</name>
        <dbReference type="ChEBI" id="CHEBI:30616"/>
    </ligand>
</feature>
<feature type="binding site" evidence="16">
    <location>
        <position position="466"/>
    </location>
    <ligand>
        <name>ATP</name>
        <dbReference type="ChEBI" id="CHEBI:30616"/>
    </ligand>
</feature>
<evidence type="ECO:0000256" key="7">
    <source>
        <dbReference type="ARBA" id="ARBA00022824"/>
    </source>
</evidence>
<dbReference type="SFLD" id="SFLDF00027">
    <property type="entry name" value="p-type_atpase"/>
    <property type="match status" value="1"/>
</dbReference>
<comment type="similarity">
    <text evidence="3 18">Belongs to the cation transport ATPase (P-type) (TC 3.A.3) family. Type IV subfamily.</text>
</comment>
<dbReference type="InterPro" id="IPR018303">
    <property type="entry name" value="ATPase_P-typ_P_site"/>
</dbReference>
<feature type="binding site" evidence="16">
    <location>
        <position position="745"/>
    </location>
    <ligand>
        <name>ATP</name>
        <dbReference type="ChEBI" id="CHEBI:30616"/>
    </ligand>
</feature>
<evidence type="ECO:0000256" key="15">
    <source>
        <dbReference type="PIRSR" id="PIRSR606539-1"/>
    </source>
</evidence>
<evidence type="ECO:0000256" key="11">
    <source>
        <dbReference type="ARBA" id="ARBA00022989"/>
    </source>
</evidence>
<comment type="subcellular location">
    <subcellularLocation>
        <location evidence="2">Endoplasmic reticulum membrane</location>
        <topology evidence="2">Multi-pass membrane protein</topology>
    </subcellularLocation>
    <subcellularLocation>
        <location evidence="18">Membrane</location>
        <topology evidence="18">Multi-pass membrane protein</topology>
    </subcellularLocation>
</comment>
<dbReference type="EMBL" id="SRMA01025145">
    <property type="protein sequence ID" value="TRY98765.1"/>
    <property type="molecule type" value="Genomic_DNA"/>
</dbReference>
<evidence type="ECO:0000256" key="9">
    <source>
        <dbReference type="ARBA" id="ARBA00022842"/>
    </source>
</evidence>
<feature type="binding site" evidence="17">
    <location>
        <position position="1028"/>
    </location>
    <ligand>
        <name>Mg(2+)</name>
        <dbReference type="ChEBI" id="CHEBI:18420"/>
    </ligand>
</feature>
<dbReference type="InterPro" id="IPR023214">
    <property type="entry name" value="HAD_sf"/>
</dbReference>
<dbReference type="SUPFAM" id="SSF81665">
    <property type="entry name" value="Calcium ATPase, transmembrane domain M"/>
    <property type="match status" value="1"/>
</dbReference>
<dbReference type="GO" id="GO:0005524">
    <property type="term" value="F:ATP binding"/>
    <property type="evidence" value="ECO:0007669"/>
    <property type="project" value="UniProtKB-UniRule"/>
</dbReference>
<dbReference type="InterPro" id="IPR023299">
    <property type="entry name" value="ATPase_P-typ_cyto_dom_N"/>
</dbReference>
<comment type="cofactor">
    <cofactor evidence="1 17">
        <name>Mg(2+)</name>
        <dbReference type="ChEBI" id="CHEBI:18420"/>
    </cofactor>
</comment>
<dbReference type="Gene3D" id="3.40.50.1000">
    <property type="entry name" value="HAD superfamily/HAD-like"/>
    <property type="match status" value="2"/>
</dbReference>
<keyword evidence="23" id="KW-1185">Reference proteome</keyword>
<feature type="domain" description="P-type ATPase C-terminal" evidence="21">
    <location>
        <begin position="1050"/>
        <end position="1294"/>
    </location>
</feature>
<dbReference type="InterPro" id="IPR032630">
    <property type="entry name" value="P_typ_ATPase_c"/>
</dbReference>
<evidence type="ECO:0000256" key="1">
    <source>
        <dbReference type="ARBA" id="ARBA00001946"/>
    </source>
</evidence>
<dbReference type="NCBIfam" id="TIGR01494">
    <property type="entry name" value="ATPase_P-type"/>
    <property type="match status" value="2"/>
</dbReference>
<dbReference type="FunFam" id="3.40.1110.10:FF:000009">
    <property type="entry name" value="Phospholipid-transporting ATPase"/>
    <property type="match status" value="1"/>
</dbReference>
<keyword evidence="5 17" id="KW-0479">Metal-binding</keyword>
<feature type="binding site" evidence="16">
    <location>
        <position position="893"/>
    </location>
    <ligand>
        <name>ATP</name>
        <dbReference type="ChEBI" id="CHEBI:30616"/>
    </ligand>
</feature>
<feature type="domain" description="P-type ATPase N-terminal" evidence="20">
    <location>
        <begin position="121"/>
        <end position="175"/>
    </location>
</feature>
<feature type="non-terminal residue" evidence="22">
    <location>
        <position position="1"/>
    </location>
</feature>
<keyword evidence="8 16" id="KW-0067">ATP-binding</keyword>
<feature type="active site" description="4-aspartylphosphate intermediate" evidence="15">
    <location>
        <position position="464"/>
    </location>
</feature>
<protein>
    <recommendedName>
        <fullName evidence="18">Phospholipid-transporting ATPase</fullName>
        <ecNumber evidence="18">7.6.2.1</ecNumber>
    </recommendedName>
</protein>
<feature type="transmembrane region" description="Helical" evidence="18">
    <location>
        <begin position="151"/>
        <end position="169"/>
    </location>
</feature>
<keyword evidence="7" id="KW-0256">Endoplasmic reticulum</keyword>
<keyword evidence="9 17" id="KW-0460">Magnesium</keyword>
<dbReference type="Pfam" id="PF13246">
    <property type="entry name" value="Cation_ATPase"/>
    <property type="match status" value="1"/>
</dbReference>
<feature type="binding site" evidence="16">
    <location>
        <position position="998"/>
    </location>
    <ligand>
        <name>ATP</name>
        <dbReference type="ChEBI" id="CHEBI:30616"/>
    </ligand>
</feature>
<feature type="transmembrane region" description="Helical" evidence="18">
    <location>
        <begin position="588"/>
        <end position="609"/>
    </location>
</feature>
<comment type="catalytic activity">
    <reaction evidence="14">
        <text>a beta-D-glucosyl-(1&lt;-&gt;1')-N-acylsphing-4-enine(out) + ATP + H2O = a beta-D-glucosyl-(1&lt;-&gt;1')-N-acylsphing-4-enine(in) + ADP + phosphate + H(+)</text>
        <dbReference type="Rhea" id="RHEA:66036"/>
        <dbReference type="ChEBI" id="CHEBI:15377"/>
        <dbReference type="ChEBI" id="CHEBI:15378"/>
        <dbReference type="ChEBI" id="CHEBI:22801"/>
        <dbReference type="ChEBI" id="CHEBI:30616"/>
        <dbReference type="ChEBI" id="CHEBI:43474"/>
        <dbReference type="ChEBI" id="CHEBI:456216"/>
    </reaction>
    <physiologicalReaction direction="left-to-right" evidence="14">
        <dbReference type="Rhea" id="RHEA:66037"/>
    </physiologicalReaction>
</comment>
<dbReference type="SUPFAM" id="SSF56784">
    <property type="entry name" value="HAD-like"/>
    <property type="match status" value="1"/>
</dbReference>
<dbReference type="PRINTS" id="PR00119">
    <property type="entry name" value="CATATPASE"/>
</dbReference>
<dbReference type="NCBIfam" id="TIGR01652">
    <property type="entry name" value="ATPase-Plipid"/>
    <property type="match status" value="1"/>
</dbReference>
<feature type="transmembrane region" description="Helical" evidence="18">
    <location>
        <begin position="1221"/>
        <end position="1246"/>
    </location>
</feature>
<dbReference type="EC" id="7.6.2.1" evidence="18"/>
<evidence type="ECO:0000256" key="12">
    <source>
        <dbReference type="ARBA" id="ARBA00023136"/>
    </source>
</evidence>
<dbReference type="InterPro" id="IPR023298">
    <property type="entry name" value="ATPase_P-typ_TM_dom_sf"/>
</dbReference>
<keyword evidence="10 18" id="KW-1278">Translocase</keyword>
<gene>
    <name evidence="22" type="ORF">DNTS_025502</name>
</gene>
<dbReference type="InterPro" id="IPR006539">
    <property type="entry name" value="P-type_ATPase_IV"/>
</dbReference>
<dbReference type="InterPro" id="IPR032631">
    <property type="entry name" value="P-type_ATPase_N"/>
</dbReference>
<dbReference type="FunFam" id="3.40.50.1000:FF:000023">
    <property type="entry name" value="Phospholipid-transporting ATPase"/>
    <property type="match status" value="1"/>
</dbReference>
<feature type="binding site" evidence="16">
    <location>
        <position position="703"/>
    </location>
    <ligand>
        <name>ATP</name>
        <dbReference type="ChEBI" id="CHEBI:30616"/>
    </ligand>
</feature>
<evidence type="ECO:0000256" key="8">
    <source>
        <dbReference type="ARBA" id="ARBA00022840"/>
    </source>
</evidence>
<dbReference type="GO" id="GO:0005886">
    <property type="term" value="C:plasma membrane"/>
    <property type="evidence" value="ECO:0007669"/>
    <property type="project" value="TreeGrafter"/>
</dbReference>
<dbReference type="SFLD" id="SFLDS00003">
    <property type="entry name" value="Haloacid_Dehalogenase"/>
    <property type="match status" value="1"/>
</dbReference>
<feature type="compositionally biased region" description="Basic and acidic residues" evidence="19">
    <location>
        <begin position="676"/>
        <end position="685"/>
    </location>
</feature>
<sequence length="1321" mass="150184">YIRGFSTDQSLDVTGFSADVWTFSSTQSHFTVWRCLGGVSVQDLGSSSRTYSILYDSHCAASVACTAQTAYLHLTQDNMTWTNPLTLLQQGWARHRNPESPIRTVVSNLPFEDLKKSVQPNRKYEGNAIRTNKYRLWSFLPMNLIEQFHRIANVYFVGLAILNFIPVVNAFQPEVALIPICGILALTAVKDAWEDFRRYQTDQQLNNMPCFIFSRKQLRFVERKWKDVRVGDFVRVLSNEIIPADILLLHTADPNGGEAFQPQIFDSRVVCENPNNNLNLFKGYVERPDKSRSGFGIESLLLRGCTVRNTDDAAGIVVYAGHETKSMLNNSGPRYKRSKIERKMNTDVLFCVVLLFFMCLIGALGHAIWLETFDNVPSYIVPDSNGNYTSSVLAGFYMFFTMIILLQVMIPVSLYVSIELVKMGQIYFITHDAELYDKELGSRVQCRTLNITEDLGQIQYVFSDKTGTLTENKMVFRRCTILGKEYSHEENAARLAVINGESEEEEVTIYQQTKLPPLFPLEDSQNGHMGEKNHTEAEVTAARRRRSREAAGAQSDMAFSSPLETVVLPDRKLMLELDHEMASGQTGLFLDFFLALAICNTVVVSTATAQRQRIKGRRGSSSRRSYQNMGQWFRMGSQKIMKLFKRDRDTLADPFTIDEHEPYIFHSDDNSAGNMEQRREDEDKPSACPGSLEVCYEAHSPDEAALIHAAKAYGFTMVERTPRHVTVRLPSDTLLKFEVLDVLTFDSTRRRMSIIVRHPHTNEIILYTKGADSAIMEKLGNVFSGASQVNCVEKQIASKTQKDLDLYSQDGLRTLCFGKKVLSEKEFRSWFTMRQEALSAIDEKEERLMDTANSIENNFTLLGATGVEDRLQEHVPETIQALRRAGMQLWVLTGDKPETAINIAYSCKLLEHEDLVFTFNTNKKSVFKMRLEDTLGEVRRSSHRLPLNKSSSAFCPPLMEPSIGLVIDGAALTMAMSEELVEQFVELCKHCRAVLCCRVTPLQKSSVVKLIRHKLRVMTLAVGDGANDVNMIQAADVGIGVSGQEGMQAVMASDFAITRFNHLQRLLLVHGHWCYSRLANMVIYFFYKNVAYVNLLFWYQFYCGFSGTAMIDYWLLIFFNLFFTSAPPVMFGIMDREVSDSTLLSLPELYKRGQHSEGYSRTAFWIAILDAFYQSLVCFFIPYWTYNDSDTGIFSFGTPMNTISLFTIILHLAIEIKSWTVVHWVIMIGSILVFFLVSLAYSALCISCNPPSDPFWIMHKQMADPLFYLVCILTTVVALLPRYIFRALEGTLAPSLHLNARELDRLPSSYREQRIREWRGL</sequence>
<dbReference type="Gene3D" id="1.20.1110.10">
    <property type="entry name" value="Calcium-transporting ATPase, transmembrane domain"/>
    <property type="match status" value="1"/>
</dbReference>
<evidence type="ECO:0000256" key="13">
    <source>
        <dbReference type="ARBA" id="ARBA00034036"/>
    </source>
</evidence>
<dbReference type="SUPFAM" id="SSF81660">
    <property type="entry name" value="Metal cation-transporting ATPase, ATP-binding domain N"/>
    <property type="match status" value="1"/>
</dbReference>
<feature type="transmembrane region" description="Helical" evidence="18">
    <location>
        <begin position="390"/>
        <end position="416"/>
    </location>
</feature>
<feature type="binding site" evidence="16">
    <location>
        <position position="464"/>
    </location>
    <ligand>
        <name>ATP</name>
        <dbReference type="ChEBI" id="CHEBI:30616"/>
    </ligand>
</feature>
<dbReference type="PANTHER" id="PTHR24092:SF79">
    <property type="entry name" value="PHOSPHOLIPID-TRANSPORTING ATPASE VB"/>
    <property type="match status" value="1"/>
</dbReference>
<feature type="binding site" evidence="16">
    <location>
        <position position="1004"/>
    </location>
    <ligand>
        <name>ATP</name>
        <dbReference type="ChEBI" id="CHEBI:30616"/>
    </ligand>
</feature>
<evidence type="ECO:0000256" key="14">
    <source>
        <dbReference type="ARBA" id="ARBA00050913"/>
    </source>
</evidence>